<dbReference type="Gene3D" id="1.10.760.10">
    <property type="entry name" value="Cytochrome c-like domain"/>
    <property type="match status" value="1"/>
</dbReference>
<dbReference type="InterPro" id="IPR036909">
    <property type="entry name" value="Cyt_c-like_dom_sf"/>
</dbReference>
<evidence type="ECO:0000259" key="8">
    <source>
        <dbReference type="PROSITE" id="PS51007"/>
    </source>
</evidence>
<evidence type="ECO:0000256" key="4">
    <source>
        <dbReference type="ARBA" id="ARBA00022982"/>
    </source>
</evidence>
<dbReference type="PRINTS" id="PR00604">
    <property type="entry name" value="CYTCHRMECIAB"/>
</dbReference>
<evidence type="ECO:0000313" key="10">
    <source>
        <dbReference type="Proteomes" id="UP000539787"/>
    </source>
</evidence>
<evidence type="ECO:0000256" key="2">
    <source>
        <dbReference type="ARBA" id="ARBA00022617"/>
    </source>
</evidence>
<keyword evidence="3 6" id="KW-0479">Metal-binding</keyword>
<proteinExistence type="predicted"/>
<feature type="signal peptide" evidence="7">
    <location>
        <begin position="1"/>
        <end position="29"/>
    </location>
</feature>
<feature type="chain" id="PRO_5047444646" evidence="7">
    <location>
        <begin position="30"/>
        <end position="131"/>
    </location>
</feature>
<dbReference type="EMBL" id="JACGBJ010000013">
    <property type="protein sequence ID" value="MBA5804423.1"/>
    <property type="molecule type" value="Genomic_DNA"/>
</dbReference>
<dbReference type="Pfam" id="PF00034">
    <property type="entry name" value="Cytochrom_C"/>
    <property type="match status" value="1"/>
</dbReference>
<dbReference type="InterPro" id="IPR002327">
    <property type="entry name" value="Cyt_c_1A/1B"/>
</dbReference>
<keyword evidence="2 6" id="KW-0349">Heme</keyword>
<evidence type="ECO:0000256" key="1">
    <source>
        <dbReference type="ARBA" id="ARBA00022448"/>
    </source>
</evidence>
<feature type="domain" description="Cytochrome c" evidence="8">
    <location>
        <begin position="33"/>
        <end position="130"/>
    </location>
</feature>
<keyword evidence="4" id="KW-0249">Electron transport</keyword>
<organism evidence="9 10">
    <name type="scientific">Rhizobium changzhiense</name>
    <dbReference type="NCBI Taxonomy" id="2692317"/>
    <lineage>
        <taxon>Bacteria</taxon>
        <taxon>Pseudomonadati</taxon>
        <taxon>Pseudomonadota</taxon>
        <taxon>Alphaproteobacteria</taxon>
        <taxon>Hyphomicrobiales</taxon>
        <taxon>Rhizobiaceae</taxon>
        <taxon>Rhizobium/Agrobacterium group</taxon>
        <taxon>Rhizobium</taxon>
    </lineage>
</organism>
<evidence type="ECO:0000256" key="6">
    <source>
        <dbReference type="PROSITE-ProRule" id="PRU00433"/>
    </source>
</evidence>
<keyword evidence="1" id="KW-0813">Transport</keyword>
<reference evidence="9 10" key="1">
    <citation type="submission" date="2020-07" db="EMBL/GenBank/DDBJ databases">
        <authorList>
            <person name="Sun Q."/>
        </authorList>
    </citation>
    <scope>NUCLEOTIDE SEQUENCE [LARGE SCALE GENOMIC DNA]</scope>
    <source>
        <strain evidence="9 10">WYCCWR 11317</strain>
    </source>
</reference>
<evidence type="ECO:0000256" key="7">
    <source>
        <dbReference type="SAM" id="SignalP"/>
    </source>
</evidence>
<evidence type="ECO:0000256" key="3">
    <source>
        <dbReference type="ARBA" id="ARBA00022723"/>
    </source>
</evidence>
<keyword evidence="7" id="KW-0732">Signal</keyword>
<evidence type="ECO:0000256" key="5">
    <source>
        <dbReference type="ARBA" id="ARBA00023004"/>
    </source>
</evidence>
<keyword evidence="5 6" id="KW-0408">Iron</keyword>
<dbReference type="InterPro" id="IPR009056">
    <property type="entry name" value="Cyt_c-like_dom"/>
</dbReference>
<gene>
    <name evidence="9" type="ORF">HX902_22590</name>
</gene>
<protein>
    <submittedName>
        <fullName evidence="9">C-type cytochrome</fullName>
    </submittedName>
</protein>
<evidence type="ECO:0000313" key="9">
    <source>
        <dbReference type="EMBL" id="MBA5804423.1"/>
    </source>
</evidence>
<dbReference type="PANTHER" id="PTHR11961">
    <property type="entry name" value="CYTOCHROME C"/>
    <property type="match status" value="1"/>
</dbReference>
<name>A0ABR6AD38_9HYPH</name>
<sequence length="131" mass="13587">MYSGSTRKTKILASVVISTFILVSATAPAAAEGDVALGQKAFQRCSACHSTTDQKKAGPGLGGVVGRAAGAAEGARYSEAMKASGLVWDEATLDRFLAAPREVVPTTTMTVGVPKPEDRLNIIAYLKSLSE</sequence>
<dbReference type="Proteomes" id="UP000539787">
    <property type="component" value="Unassembled WGS sequence"/>
</dbReference>
<accession>A0ABR6AD38</accession>
<keyword evidence="10" id="KW-1185">Reference proteome</keyword>
<comment type="caution">
    <text evidence="9">The sequence shown here is derived from an EMBL/GenBank/DDBJ whole genome shotgun (WGS) entry which is preliminary data.</text>
</comment>
<dbReference type="PROSITE" id="PS51007">
    <property type="entry name" value="CYTC"/>
    <property type="match status" value="1"/>
</dbReference>
<dbReference type="SUPFAM" id="SSF46626">
    <property type="entry name" value="Cytochrome c"/>
    <property type="match status" value="1"/>
</dbReference>